<dbReference type="GO" id="GO:0043291">
    <property type="term" value="C:RAVE complex"/>
    <property type="evidence" value="ECO:0000318"/>
    <property type="project" value="GO_Central"/>
</dbReference>
<dbReference type="KEGG" id="tva:5463499"/>
<accession>A2DNJ2</accession>
<dbReference type="InterPro" id="IPR052208">
    <property type="entry name" value="DmX-like/RAVE_component"/>
</dbReference>
<dbReference type="PANTHER" id="PTHR13950">
    <property type="entry name" value="RABCONNECTIN-RELATED"/>
    <property type="match status" value="1"/>
</dbReference>
<dbReference type="SMART" id="SM00320">
    <property type="entry name" value="WD40"/>
    <property type="match status" value="4"/>
</dbReference>
<dbReference type="InterPro" id="IPR001680">
    <property type="entry name" value="WD40_rpt"/>
</dbReference>
<proteinExistence type="predicted"/>
<dbReference type="Proteomes" id="UP000001542">
    <property type="component" value="Unassembled WGS sequence"/>
</dbReference>
<evidence type="ECO:0000313" key="3">
    <source>
        <dbReference type="Proteomes" id="UP000001542"/>
    </source>
</evidence>
<dbReference type="InterPro" id="IPR015943">
    <property type="entry name" value="WD40/YVTN_repeat-like_dom_sf"/>
</dbReference>
<dbReference type="Gene3D" id="2.130.10.10">
    <property type="entry name" value="YVTN repeat-like/Quinoprotein amine dehydrogenase"/>
    <property type="match status" value="1"/>
</dbReference>
<dbReference type="InterPro" id="IPR036322">
    <property type="entry name" value="WD40_repeat_dom_sf"/>
</dbReference>
<sequence>MFYILENTLFSYPIQPNYPAEPALFLKDINATNIAISPHQNAFLLYSLNSPTFSVYYLQAGVDQLKVVNVGSPIISIDFLITTYISVITASEDQTIRIFTESQYSTDFSCTATFYIDFPILKIITCISRNVRKENEKVSPLSIPNSFIFPSFPKEEHLVQITVDNPEKNTIFMQIRANSLIRIIGSINIPKNYTLPFECDLLHSCDQQKYSCSIYTTSMNKYGLYFGVFKFADAISFYPLYNITFIFGEVKKFINHSLKIEQTDGTILDLNTLNHHKLEKIENKIIKIGNLDFNFNFEITVSDYIQYDNQIMIVACGKQKNLVIFTNSQNDLKILEINGIEDEVTGVSIHSTDLFLVTTANSLEIFYYEIGNKFIKIASKQGKNMKAVFVPNDIPTLFICENQVATLNIINNFEISDPIATFKIPSYKLIDTLTDGTIVAATNSSIDHLTVPNEFFPKIFDGNSDFVRQTEFCLGVIPDNPNESIEKCMKILPQNWEIFDPCSKRFLIPYFFRNFIDMPSIAMEMFSIWASLSPRQELLFNFMNIKSVDELIESYVHFWARDAESLKNFVGSFVATHQIINDKTVDIFAMLSVACGKNAIASKTFSKFGNETLANFLLQTKDNSSQRKAKIMKNAYAALKVHRYFLAAMFFILNQDFQDAIQSLNLYPNYQILIQRLLDQPIEKSGILGNWLNNDKNEAMKLLFEKRLPKCNSISLEYIRGEILFKMNYQSRVTLLRLQETPYFIEKILEISKNFSSDDYYNADIAEIIEKQPSSEAKEEEEDDSSEDFDFGSKFDDDFEDYDDYEDEDTKEDAKYNIGYTITKKFVDLQPKTFISNFLSKQKNSEKLTILPSDQRLAFLLSSLFAQPKSEIAEQLIDMSYKIDKTVQISIIFCVLYVNGNYCFLNLLDMELARKYIDNEMKKSEVINHMEVPFFFKCSANDKFNIQFSIFTVLQEFISKIISRDYPLVIAVIVRKYETMFYQCNRFFVSNFYLAHTLQKVHPSLLENIENSERARKSIEYVTSMKYDTMSPFISTAIVKMREMDFPTEKSVTSLCYFGETNPTIAYISDGSLQFISLEIQEIELVDFVSPLLNLLPEVVKQDYEKQKVKSEMFNIRWGPEIISNKYTCLDGRRNSEFFIVGSEDGILSLGFERFITNSLKISSYPLKKIKFNAKGDHIAVVDTVGDLYLACVYKMNVEKVASSIDNFDWLNNDTQFVCISSSRETVIFYDVISGYHPINEFPLQHQPSKYMPIVKLRSDIFYGCEDGSLSMFDMTTGGYSQFMKNHLNAITCLESSPSESFFVSSCESGTVYIQYKKAKNIAVIPLHAFGEKVNCLHVSKRVICIGSAHGVKCWVRDEI</sequence>
<dbReference type="SMR" id="A2DNJ2"/>
<keyword evidence="3" id="KW-1185">Reference proteome</keyword>
<dbReference type="PANTHER" id="PTHR13950:SF9">
    <property type="entry name" value="RABCONNECTIN-3A"/>
    <property type="match status" value="1"/>
</dbReference>
<dbReference type="InParanoid" id="A2DNJ2"/>
<evidence type="ECO:0000256" key="1">
    <source>
        <dbReference type="SAM" id="MobiDB-lite"/>
    </source>
</evidence>
<dbReference type="STRING" id="5722.A2DNJ2"/>
<name>A2DNJ2_TRIV3</name>
<dbReference type="RefSeq" id="XP_001578981.1">
    <property type="nucleotide sequence ID" value="XM_001578931.1"/>
</dbReference>
<dbReference type="VEuPathDB" id="TrichDB:TVAGG3_0608780"/>
<dbReference type="EMBL" id="DS113223">
    <property type="protein sequence ID" value="EAY17995.1"/>
    <property type="molecule type" value="Genomic_DNA"/>
</dbReference>
<protein>
    <submittedName>
        <fullName evidence="2">Uncharacterized protein</fullName>
    </submittedName>
</protein>
<feature type="compositionally biased region" description="Acidic residues" evidence="1">
    <location>
        <begin position="778"/>
        <end position="790"/>
    </location>
</feature>
<dbReference type="SUPFAM" id="SSF50978">
    <property type="entry name" value="WD40 repeat-like"/>
    <property type="match status" value="2"/>
</dbReference>
<reference evidence="2" key="1">
    <citation type="submission" date="2006-10" db="EMBL/GenBank/DDBJ databases">
        <authorList>
            <person name="Amadeo P."/>
            <person name="Zhao Q."/>
            <person name="Wortman J."/>
            <person name="Fraser-Liggett C."/>
            <person name="Carlton J."/>
        </authorList>
    </citation>
    <scope>NUCLEOTIDE SEQUENCE</scope>
    <source>
        <strain evidence="2">G3</strain>
    </source>
</reference>
<dbReference type="VEuPathDB" id="TrichDB:TVAG_113390"/>
<dbReference type="GO" id="GO:0007035">
    <property type="term" value="P:vacuolar acidification"/>
    <property type="evidence" value="ECO:0000318"/>
    <property type="project" value="GO_Central"/>
</dbReference>
<reference evidence="2" key="2">
    <citation type="journal article" date="2007" name="Science">
        <title>Draft genome sequence of the sexually transmitted pathogen Trichomonas vaginalis.</title>
        <authorList>
            <person name="Carlton J.M."/>
            <person name="Hirt R.P."/>
            <person name="Silva J.C."/>
            <person name="Delcher A.L."/>
            <person name="Schatz M."/>
            <person name="Zhao Q."/>
            <person name="Wortman J.R."/>
            <person name="Bidwell S.L."/>
            <person name="Alsmark U.C.M."/>
            <person name="Besteiro S."/>
            <person name="Sicheritz-Ponten T."/>
            <person name="Noel C.J."/>
            <person name="Dacks J.B."/>
            <person name="Foster P.G."/>
            <person name="Simillion C."/>
            <person name="Van de Peer Y."/>
            <person name="Miranda-Saavedra D."/>
            <person name="Barton G.J."/>
            <person name="Westrop G.D."/>
            <person name="Mueller S."/>
            <person name="Dessi D."/>
            <person name="Fiori P.L."/>
            <person name="Ren Q."/>
            <person name="Paulsen I."/>
            <person name="Zhang H."/>
            <person name="Bastida-Corcuera F.D."/>
            <person name="Simoes-Barbosa A."/>
            <person name="Brown M.T."/>
            <person name="Hayes R.D."/>
            <person name="Mukherjee M."/>
            <person name="Okumura C.Y."/>
            <person name="Schneider R."/>
            <person name="Smith A.J."/>
            <person name="Vanacova S."/>
            <person name="Villalvazo M."/>
            <person name="Haas B.J."/>
            <person name="Pertea M."/>
            <person name="Feldblyum T.V."/>
            <person name="Utterback T.R."/>
            <person name="Shu C.L."/>
            <person name="Osoegawa K."/>
            <person name="de Jong P.J."/>
            <person name="Hrdy I."/>
            <person name="Horvathova L."/>
            <person name="Zubacova Z."/>
            <person name="Dolezal P."/>
            <person name="Malik S.B."/>
            <person name="Logsdon J.M. Jr."/>
            <person name="Henze K."/>
            <person name="Gupta A."/>
            <person name="Wang C.C."/>
            <person name="Dunne R.L."/>
            <person name="Upcroft J.A."/>
            <person name="Upcroft P."/>
            <person name="White O."/>
            <person name="Salzberg S.L."/>
            <person name="Tang P."/>
            <person name="Chiu C.-H."/>
            <person name="Lee Y.-S."/>
            <person name="Embley T.M."/>
            <person name="Coombs G.H."/>
            <person name="Mottram J.C."/>
            <person name="Tachezy J."/>
            <person name="Fraser-Liggett C.M."/>
            <person name="Johnson P.J."/>
        </authorList>
    </citation>
    <scope>NUCLEOTIDE SEQUENCE [LARGE SCALE GENOMIC DNA]</scope>
    <source>
        <strain evidence="2">G3</strain>
    </source>
</reference>
<organism evidence="2 3">
    <name type="scientific">Trichomonas vaginalis (strain ATCC PRA-98 / G3)</name>
    <dbReference type="NCBI Taxonomy" id="412133"/>
    <lineage>
        <taxon>Eukaryota</taxon>
        <taxon>Metamonada</taxon>
        <taxon>Parabasalia</taxon>
        <taxon>Trichomonadida</taxon>
        <taxon>Trichomonadidae</taxon>
        <taxon>Trichomonas</taxon>
    </lineage>
</organism>
<gene>
    <name evidence="2" type="ORF">TVAG_113390</name>
</gene>
<evidence type="ECO:0000313" key="2">
    <source>
        <dbReference type="EMBL" id="EAY17995.1"/>
    </source>
</evidence>
<dbReference type="Pfam" id="PF00400">
    <property type="entry name" value="WD40"/>
    <property type="match status" value="1"/>
</dbReference>
<feature type="region of interest" description="Disordered" evidence="1">
    <location>
        <begin position="771"/>
        <end position="797"/>
    </location>
</feature>